<dbReference type="Proteomes" id="UP000565441">
    <property type="component" value="Unassembled WGS sequence"/>
</dbReference>
<gene>
    <name evidence="1" type="ORF">D9615_003037</name>
</gene>
<dbReference type="EMBL" id="JAACJP010000008">
    <property type="protein sequence ID" value="KAF5382660.1"/>
    <property type="molecule type" value="Genomic_DNA"/>
</dbReference>
<dbReference type="AlphaFoldDB" id="A0A8H5HG63"/>
<organism evidence="1 2">
    <name type="scientific">Tricholomella constricta</name>
    <dbReference type="NCBI Taxonomy" id="117010"/>
    <lineage>
        <taxon>Eukaryota</taxon>
        <taxon>Fungi</taxon>
        <taxon>Dikarya</taxon>
        <taxon>Basidiomycota</taxon>
        <taxon>Agaricomycotina</taxon>
        <taxon>Agaricomycetes</taxon>
        <taxon>Agaricomycetidae</taxon>
        <taxon>Agaricales</taxon>
        <taxon>Tricholomatineae</taxon>
        <taxon>Lyophyllaceae</taxon>
        <taxon>Tricholomella</taxon>
    </lineage>
</organism>
<name>A0A8H5HG63_9AGAR</name>
<protein>
    <submittedName>
        <fullName evidence="1">Uncharacterized protein</fullName>
    </submittedName>
</protein>
<accession>A0A8H5HG63</accession>
<reference evidence="1 2" key="1">
    <citation type="journal article" date="2020" name="ISME J.">
        <title>Uncovering the hidden diversity of litter-decomposition mechanisms in mushroom-forming fungi.</title>
        <authorList>
            <person name="Floudas D."/>
            <person name="Bentzer J."/>
            <person name="Ahren D."/>
            <person name="Johansson T."/>
            <person name="Persson P."/>
            <person name="Tunlid A."/>
        </authorList>
    </citation>
    <scope>NUCLEOTIDE SEQUENCE [LARGE SCALE GENOMIC DNA]</scope>
    <source>
        <strain evidence="1 2">CBS 661.87</strain>
    </source>
</reference>
<evidence type="ECO:0000313" key="1">
    <source>
        <dbReference type="EMBL" id="KAF5382660.1"/>
    </source>
</evidence>
<dbReference type="OrthoDB" id="5953249at2759"/>
<proteinExistence type="predicted"/>
<evidence type="ECO:0000313" key="2">
    <source>
        <dbReference type="Proteomes" id="UP000565441"/>
    </source>
</evidence>
<sequence>MLVMDTAVYERVLQRTNSLRNPGSTLSLENMLRSFTINPLTTDTSPAPALILPLVIPNVKMHNAGSDAFICLFALQMLLDPAGTKVPSIKKSWIGRPGSGGGGTPPMTVPVMLPRLRSIVLTSPMMEYTMTSPGFPMMPPSPKTPTGPYDLSAEFGQMRTRERFHEKRWKSKYSADSRIPETTRWRCSPRRRGWLVEMTVQVT</sequence>
<keyword evidence="2" id="KW-1185">Reference proteome</keyword>
<comment type="caution">
    <text evidence="1">The sequence shown here is derived from an EMBL/GenBank/DDBJ whole genome shotgun (WGS) entry which is preliminary data.</text>
</comment>